<sequence length="78" mass="8741">MKSINSPVSITAVGFGPGMSTYPTRMEWRGRTYCFIDRGIRTTIRRGERIWSTVTMSDGSQNFCLRAQGSGWTLLSVC</sequence>
<keyword evidence="2" id="KW-1185">Reference proteome</keyword>
<dbReference type="EMBL" id="CP005957">
    <property type="protein sequence ID" value="AGL62656.1"/>
    <property type="molecule type" value="Genomic_DNA"/>
</dbReference>
<dbReference type="KEGG" id="saal:L336_0957"/>
<dbReference type="Proteomes" id="UP000013893">
    <property type="component" value="Chromosome"/>
</dbReference>
<gene>
    <name evidence="1" type="ORF">L336_0957</name>
</gene>
<name>R4PZH0_9BACT</name>
<dbReference type="AlphaFoldDB" id="R4PZH0"/>
<dbReference type="STRING" id="1332188.L336_0957"/>
<dbReference type="OrthoDB" id="9775440at2"/>
<proteinExistence type="predicted"/>
<evidence type="ECO:0000313" key="1">
    <source>
        <dbReference type="EMBL" id="AGL62656.1"/>
    </source>
</evidence>
<protein>
    <submittedName>
        <fullName evidence="1">Uncharacterized protein</fullName>
    </submittedName>
</protein>
<dbReference type="HOGENOM" id="CLU_2615463_0_0_0"/>
<organism evidence="1 2">
    <name type="scientific">Candidatus Saccharimonas aalborgensis</name>
    <dbReference type="NCBI Taxonomy" id="1332188"/>
    <lineage>
        <taxon>Bacteria</taxon>
        <taxon>Candidatus Saccharimonadota</taxon>
        <taxon>Candidatus Saccharimonadia</taxon>
        <taxon>Candidatus Saccharimonadales</taxon>
        <taxon>Candidatus Saccharimonadaceae</taxon>
        <taxon>Candidatus Saccharimonas</taxon>
    </lineage>
</organism>
<accession>R4PZH0</accession>
<reference evidence="1 2" key="1">
    <citation type="journal article" date="2013" name="Nat. Biotechnol.">
        <title>Genome sequences of rare, uncultured bacteria obtained by differential coverage binning of multiple metagenomes.</title>
        <authorList>
            <person name="Albertsen M."/>
            <person name="Hugenholtz P."/>
            <person name="Skarshewski A."/>
            <person name="Nielsen K.L."/>
            <person name="Tyson G.W."/>
            <person name="Nielsen P.H."/>
        </authorList>
    </citation>
    <scope>NUCLEOTIDE SEQUENCE [LARGE SCALE GENOMIC DNA]</scope>
    <source>
        <strain evidence="1">TM71</strain>
    </source>
</reference>
<evidence type="ECO:0000313" key="2">
    <source>
        <dbReference type="Proteomes" id="UP000013893"/>
    </source>
</evidence>
<dbReference type="RefSeq" id="WP_015642106.1">
    <property type="nucleotide sequence ID" value="NC_021219.1"/>
</dbReference>